<dbReference type="Proteomes" id="UP001606300">
    <property type="component" value="Unassembled WGS sequence"/>
</dbReference>
<feature type="signal peptide" evidence="2">
    <location>
        <begin position="1"/>
        <end position="24"/>
    </location>
</feature>
<dbReference type="EMBL" id="JBIGHY010000002">
    <property type="protein sequence ID" value="MFG6413725.1"/>
    <property type="molecule type" value="Genomic_DNA"/>
</dbReference>
<feature type="chain" id="PRO_5045616533" evidence="2">
    <location>
        <begin position="25"/>
        <end position="155"/>
    </location>
</feature>
<gene>
    <name evidence="3" type="ORF">ACG02S_07415</name>
</gene>
<dbReference type="PROSITE" id="PS51257">
    <property type="entry name" value="PROKAR_LIPOPROTEIN"/>
    <property type="match status" value="1"/>
</dbReference>
<feature type="coiled-coil region" evidence="1">
    <location>
        <begin position="106"/>
        <end position="140"/>
    </location>
</feature>
<organism evidence="3 4">
    <name type="scientific">Pelomonas dachongensis</name>
    <dbReference type="NCBI Taxonomy" id="3299029"/>
    <lineage>
        <taxon>Bacteria</taxon>
        <taxon>Pseudomonadati</taxon>
        <taxon>Pseudomonadota</taxon>
        <taxon>Betaproteobacteria</taxon>
        <taxon>Burkholderiales</taxon>
        <taxon>Sphaerotilaceae</taxon>
        <taxon>Roseateles</taxon>
    </lineage>
</organism>
<keyword evidence="4" id="KW-1185">Reference proteome</keyword>
<protein>
    <submittedName>
        <fullName evidence="3">Uncharacterized protein</fullName>
    </submittedName>
</protein>
<evidence type="ECO:0000256" key="1">
    <source>
        <dbReference type="SAM" id="Coils"/>
    </source>
</evidence>
<dbReference type="RefSeq" id="WP_394469801.1">
    <property type="nucleotide sequence ID" value="NZ_JBIGHY010000002.1"/>
</dbReference>
<sequence length="155" mass="16638">MRLEPRLIALCAVLWLAGCQAPPAAPPPLPAPVCPEPAAPPEAEQLNALLGQLEDLHKTLVLAQGRSPAEQLQASAQLDALALATNAQAEPLRPLAQLLNARLAEQRRLQDNVDKLTAQLRDSQRRNEQLNEKLEALKAIEQALPGKPATTGRAP</sequence>
<comment type="caution">
    <text evidence="3">The sequence shown here is derived from an EMBL/GenBank/DDBJ whole genome shotgun (WGS) entry which is preliminary data.</text>
</comment>
<keyword evidence="2" id="KW-0732">Signal</keyword>
<evidence type="ECO:0000313" key="4">
    <source>
        <dbReference type="Proteomes" id="UP001606300"/>
    </source>
</evidence>
<reference evidence="3 4" key="1">
    <citation type="submission" date="2024-09" db="EMBL/GenBank/DDBJ databases">
        <title>Novel species of the genus Pelomonas and Roseateles isolated from streams.</title>
        <authorList>
            <person name="Lu H."/>
        </authorList>
    </citation>
    <scope>NUCLEOTIDE SEQUENCE [LARGE SCALE GENOMIC DNA]</scope>
    <source>
        <strain evidence="3 4">DC23W</strain>
    </source>
</reference>
<accession>A0ABW7EK28</accession>
<proteinExistence type="predicted"/>
<evidence type="ECO:0000313" key="3">
    <source>
        <dbReference type="EMBL" id="MFG6413725.1"/>
    </source>
</evidence>
<keyword evidence="1" id="KW-0175">Coiled coil</keyword>
<name>A0ABW7EK28_9BURK</name>
<evidence type="ECO:0000256" key="2">
    <source>
        <dbReference type="SAM" id="SignalP"/>
    </source>
</evidence>